<proteinExistence type="predicted"/>
<dbReference type="EMBL" id="JAUFRC010000001">
    <property type="protein sequence ID" value="MDN3713350.1"/>
    <property type="molecule type" value="Genomic_DNA"/>
</dbReference>
<dbReference type="RefSeq" id="WP_377684764.1">
    <property type="nucleotide sequence ID" value="NZ_JBHMDZ010000006.1"/>
</dbReference>
<evidence type="ECO:0000313" key="2">
    <source>
        <dbReference type="Proteomes" id="UP001243846"/>
    </source>
</evidence>
<organism evidence="1 2">
    <name type="scientific">Paracoccus cavernae</name>
    <dbReference type="NCBI Taxonomy" id="1571207"/>
    <lineage>
        <taxon>Bacteria</taxon>
        <taxon>Pseudomonadati</taxon>
        <taxon>Pseudomonadota</taxon>
        <taxon>Alphaproteobacteria</taxon>
        <taxon>Rhodobacterales</taxon>
        <taxon>Paracoccaceae</taxon>
        <taxon>Paracoccus</taxon>
    </lineage>
</organism>
<sequence>MPHNDMAQLSLWEFTARVDGYGRANGWKTRGAGGDLSESELAEMGIEGF</sequence>
<reference evidence="2" key="1">
    <citation type="journal article" date="2019" name="Int. J. Syst. Evol. Microbiol.">
        <title>The Global Catalogue of Microorganisms (GCM) 10K type strain sequencing project: providing services to taxonomists for standard genome sequencing and annotation.</title>
        <authorList>
            <consortium name="The Broad Institute Genomics Platform"/>
            <consortium name="The Broad Institute Genome Sequencing Center for Infectious Disease"/>
            <person name="Wu L."/>
            <person name="Ma J."/>
        </authorList>
    </citation>
    <scope>NUCLEOTIDE SEQUENCE [LARGE SCALE GENOMIC DNA]</scope>
    <source>
        <strain evidence="2">CECT 8482</strain>
    </source>
</reference>
<dbReference type="Proteomes" id="UP001243846">
    <property type="component" value="Unassembled WGS sequence"/>
</dbReference>
<accession>A0ABT8DD56</accession>
<keyword evidence="2" id="KW-1185">Reference proteome</keyword>
<gene>
    <name evidence="1" type="ORF">QWZ10_19385</name>
</gene>
<evidence type="ECO:0000313" key="1">
    <source>
        <dbReference type="EMBL" id="MDN3713350.1"/>
    </source>
</evidence>
<protein>
    <submittedName>
        <fullName evidence="1">Uncharacterized protein</fullName>
    </submittedName>
</protein>
<name>A0ABT8DD56_9RHOB</name>
<comment type="caution">
    <text evidence="1">The sequence shown here is derived from an EMBL/GenBank/DDBJ whole genome shotgun (WGS) entry which is preliminary data.</text>
</comment>